<feature type="domain" description="Trichothecene 3-O-acetyltransferase-like N-terminal" evidence="2">
    <location>
        <begin position="53"/>
        <end position="209"/>
    </location>
</feature>
<dbReference type="PANTHER" id="PTHR31896:SF64">
    <property type="entry name" value="TRICHOTHECENE 3-O-ACETYLTRANSFERASE"/>
    <property type="match status" value="1"/>
</dbReference>
<accession>A0A7C8JHZ1</accession>
<gene>
    <name evidence="3" type="ORF">TWF102_002341</name>
</gene>
<dbReference type="InterPro" id="IPR054710">
    <property type="entry name" value="Tri101-like_N"/>
</dbReference>
<dbReference type="InterPro" id="IPR051283">
    <property type="entry name" value="Sec_Metabolite_Acyltrans"/>
</dbReference>
<dbReference type="AlphaFoldDB" id="A0A7C8JHZ1"/>
<proteinExistence type="predicted"/>
<dbReference type="Gene3D" id="3.30.559.10">
    <property type="entry name" value="Chloramphenicol acetyltransferase-like domain"/>
    <property type="match status" value="2"/>
</dbReference>
<dbReference type="EMBL" id="WIQW01000014">
    <property type="protein sequence ID" value="KAF3105423.1"/>
    <property type="molecule type" value="Genomic_DNA"/>
</dbReference>
<organism evidence="3 4">
    <name type="scientific">Orbilia oligospora</name>
    <name type="common">Nematode-trapping fungus</name>
    <name type="synonym">Arthrobotrys oligospora</name>
    <dbReference type="NCBI Taxonomy" id="2813651"/>
    <lineage>
        <taxon>Eukaryota</taxon>
        <taxon>Fungi</taxon>
        <taxon>Dikarya</taxon>
        <taxon>Ascomycota</taxon>
        <taxon>Pezizomycotina</taxon>
        <taxon>Orbiliomycetes</taxon>
        <taxon>Orbiliales</taxon>
        <taxon>Orbiliaceae</taxon>
        <taxon>Orbilia</taxon>
    </lineage>
</organism>
<evidence type="ECO:0000313" key="4">
    <source>
        <dbReference type="Proteomes" id="UP000475325"/>
    </source>
</evidence>
<name>A0A7C8JHZ1_ORBOL</name>
<protein>
    <recommendedName>
        <fullName evidence="2">Trichothecene 3-O-acetyltransferase-like N-terminal domain-containing protein</fullName>
    </recommendedName>
</protein>
<sequence length="496" mass="55232">MVAMFRSIFDTVFSPFINTPTEPVAPEPIFEMNESEYLDDFALDIFGQQGTPVYTQICMIYSLPDESPIWYSSTDIIDVLHAGLERLSASFPWVAGQVCNDYVATGNSGIYKIKYLDEVPRLTVKDLRGNSGFPTMEELRKGGYPFRLLDESVICPHSTLILPRTELLPVCLVQVTFIEGGLIFTFLGHHAVMDGIGQGVIMKLLDKACRKEQFTDDEIMIGNAPRKDIIPLLDDDIEVGPELSHQLFSSLASAPPPPPLPVAKGAKPSGPPKVFWAYFVFSGKALEELKSLASESLTGGYTSTDDCLTAFIWRSVTRARLHRLRPSDKVTLARAINVRSFLSLPLNYPGLATNMTYHNSTTEQLTSHDLGSIATNLRAEIDPKTSNLTHMTKAFATYLDRAEDKTSINLTATLDFSKDIALSSWAKLDTYDLDFGFGVGKPKAVRRPQFTPMEGLMYLMPRSSDGEIALALCLREEDMERLKSDEEFVRYGKYVV</sequence>
<dbReference type="GO" id="GO:0016740">
    <property type="term" value="F:transferase activity"/>
    <property type="evidence" value="ECO:0007669"/>
    <property type="project" value="UniProtKB-KW"/>
</dbReference>
<dbReference type="Pfam" id="PF22664">
    <property type="entry name" value="TRI-like_N"/>
    <property type="match status" value="1"/>
</dbReference>
<dbReference type="Proteomes" id="UP000475325">
    <property type="component" value="Unassembled WGS sequence"/>
</dbReference>
<evidence type="ECO:0000313" key="3">
    <source>
        <dbReference type="EMBL" id="KAF3105423.1"/>
    </source>
</evidence>
<dbReference type="PANTHER" id="PTHR31896">
    <property type="entry name" value="FAMILY REGULATORY PROTEIN, PUTATIVE (AFU_ORTHOLOGUE AFUA_3G14730)-RELATED"/>
    <property type="match status" value="1"/>
</dbReference>
<reference evidence="3 4" key="1">
    <citation type="submission" date="2019-06" db="EMBL/GenBank/DDBJ databases">
        <authorList>
            <person name="Palmer J.M."/>
        </authorList>
    </citation>
    <scope>NUCLEOTIDE SEQUENCE [LARGE SCALE GENOMIC DNA]</scope>
    <source>
        <strain evidence="3 4">TWF102</strain>
    </source>
</reference>
<evidence type="ECO:0000256" key="1">
    <source>
        <dbReference type="ARBA" id="ARBA00022679"/>
    </source>
</evidence>
<evidence type="ECO:0000259" key="2">
    <source>
        <dbReference type="Pfam" id="PF22664"/>
    </source>
</evidence>
<dbReference type="InterPro" id="IPR023213">
    <property type="entry name" value="CAT-like_dom_sf"/>
</dbReference>
<keyword evidence="1" id="KW-0808">Transferase</keyword>
<comment type="caution">
    <text evidence="3">The sequence shown here is derived from an EMBL/GenBank/DDBJ whole genome shotgun (WGS) entry which is preliminary data.</text>
</comment>